<dbReference type="Proteomes" id="UP001295794">
    <property type="component" value="Unassembled WGS sequence"/>
</dbReference>
<name>A0AAD2HGT6_9AGAR</name>
<organism evidence="2 3">
    <name type="scientific">Mycena citricolor</name>
    <dbReference type="NCBI Taxonomy" id="2018698"/>
    <lineage>
        <taxon>Eukaryota</taxon>
        <taxon>Fungi</taxon>
        <taxon>Dikarya</taxon>
        <taxon>Basidiomycota</taxon>
        <taxon>Agaricomycotina</taxon>
        <taxon>Agaricomycetes</taxon>
        <taxon>Agaricomycetidae</taxon>
        <taxon>Agaricales</taxon>
        <taxon>Marasmiineae</taxon>
        <taxon>Mycenaceae</taxon>
        <taxon>Mycena</taxon>
    </lineage>
</organism>
<sequence length="1022" mass="114329">MLLSRAWRKGLNPGLSYRPSRPVCLHPFSTTPIPDHDAGKERRNPILVDPPPPGLHSTASQHLRPHIDPFVQHGLDVESDPDALTELLYASFLRLSASSGRTSSTRDLNFQPIPSPAPVPHFTSSAEIPVMPQVSKDERNGLDTFDFSSRHAARLEDHPQVPDASTKQENAVKLSAYSKDEHLHPSSFHSFEQPQRRYRSERPSSEPVLQRPQRRLVYLKPNSNLLGQERKVLETFLTKADGVEGWHEYDENPGASKYFAVLFRESRDAKRALFHWKWLNKRQALGKAQAGGRSLFLSHTPRAVTAHHLLTSAVGLNSTALGLEIEYGTERDALSAYNRRGSLPVDFLGALQSRQISKSSALQTPVSRMDASIIALLRLQAASSQSLIPSTLGNIDELSDDALLDTLFKLVLDADPDYMPLDTDTVRELGILAAKRSVIPVTVTAVRTVFWKAPDAKESFDYLKMMNDLIELRCKFVSDDPEEWLSSVYRQGFCQGIELSRPKPSGTTDTTQLFKTLFASQHPVGDPDSEDLAPRRQPQLRKENVIFRHAQDLVVTAMAEKGRSLSTGSGLLQLRGYLKQRHVSHDPTQLAVYLHAADPSNVHRMFDVCEQLSDDELHKAWITAVMHFLFDRGQYPAVVYLFRLAFNSSKTPTRAIEIAQSFLALHPEFEGDTLTSEKEWLAPETAISLLMRTLIEMDPQPTSISQLLDDCLDGKMDSPPIYLSVFEAFVDVFAKAGLRTELDRLMMRGQDLLSKSDFDILACRVFAVSGRISSAYDCLESLRSSASGEQFERALRSMPSNRMLDIYRALILPKTTSGKQFSNADVPIALDLIDHLKLSAVWANDREALYDLVSYGFLRAKAYGIKSALSRHRQGIQVLREPEPTTDYTPAACMPHILALIQEKDSDLVKPLQMLDEHSEELSIDDWAAVLREMVSLKSLLGAFAVEEKILAMWNPAVHTEADLMMIINPSRELWLKSGQAQRFLGAKPALIEYLTTQSGALGTQLRVWQNANAAERTASET</sequence>
<accession>A0AAD2HGT6</accession>
<proteinExistence type="predicted"/>
<gene>
    <name evidence="2" type="ORF">MYCIT1_LOCUS21891</name>
</gene>
<feature type="compositionally biased region" description="Basic and acidic residues" evidence="1">
    <location>
        <begin position="194"/>
        <end position="204"/>
    </location>
</feature>
<evidence type="ECO:0000313" key="2">
    <source>
        <dbReference type="EMBL" id="CAK5274623.1"/>
    </source>
</evidence>
<evidence type="ECO:0000313" key="3">
    <source>
        <dbReference type="Proteomes" id="UP001295794"/>
    </source>
</evidence>
<dbReference type="EMBL" id="CAVNYO010000403">
    <property type="protein sequence ID" value="CAK5274623.1"/>
    <property type="molecule type" value="Genomic_DNA"/>
</dbReference>
<evidence type="ECO:0000256" key="1">
    <source>
        <dbReference type="SAM" id="MobiDB-lite"/>
    </source>
</evidence>
<comment type="caution">
    <text evidence="2">The sequence shown here is derived from an EMBL/GenBank/DDBJ whole genome shotgun (WGS) entry which is preliminary data.</text>
</comment>
<feature type="region of interest" description="Disordered" evidence="1">
    <location>
        <begin position="184"/>
        <end position="210"/>
    </location>
</feature>
<keyword evidence="3" id="KW-1185">Reference proteome</keyword>
<dbReference type="AlphaFoldDB" id="A0AAD2HGT6"/>
<reference evidence="2" key="1">
    <citation type="submission" date="2023-11" db="EMBL/GenBank/DDBJ databases">
        <authorList>
            <person name="De Vega J J."/>
            <person name="De Vega J J."/>
        </authorList>
    </citation>
    <scope>NUCLEOTIDE SEQUENCE</scope>
</reference>
<protein>
    <submittedName>
        <fullName evidence="2">Uncharacterized protein</fullName>
    </submittedName>
</protein>